<feature type="transmembrane region" description="Helical" evidence="1">
    <location>
        <begin position="96"/>
        <end position="114"/>
    </location>
</feature>
<dbReference type="Proteomes" id="UP000597762">
    <property type="component" value="Unassembled WGS sequence"/>
</dbReference>
<keyword evidence="1" id="KW-0812">Transmembrane</keyword>
<evidence type="ECO:0000313" key="2">
    <source>
        <dbReference type="EMBL" id="CAE1307992.1"/>
    </source>
</evidence>
<feature type="transmembrane region" description="Helical" evidence="1">
    <location>
        <begin position="134"/>
        <end position="157"/>
    </location>
</feature>
<dbReference type="AlphaFoldDB" id="A0A812DVN7"/>
<proteinExistence type="predicted"/>
<keyword evidence="3" id="KW-1185">Reference proteome</keyword>
<keyword evidence="1" id="KW-1133">Transmembrane helix</keyword>
<sequence length="216" mass="25420">MIFSLIAIFLKKCSFLSHLSSILDKLSIYSLNLHYLCNNEKSLSYFIIYLTNAIFLLSHCYLLEKMFIIFSLHFYNLLDKCNDFLSNCYLLKNQHLLSLFYHLSNLIIFFIYLLEKMSSSSFLSSLLDKCNDFLFIAIFLKNATSIFSIFFLICNHFHFIAIFFEKCKCIFSPFIIFLTNAMFSLIAIYLENLTSSLHFIIYLTNAMIFSLIAIFF</sequence>
<accession>A0A812DVN7</accession>
<organism evidence="2 3">
    <name type="scientific">Acanthosepion pharaonis</name>
    <name type="common">Pharaoh cuttlefish</name>
    <name type="synonym">Sepia pharaonis</name>
    <dbReference type="NCBI Taxonomy" id="158019"/>
    <lineage>
        <taxon>Eukaryota</taxon>
        <taxon>Metazoa</taxon>
        <taxon>Spiralia</taxon>
        <taxon>Lophotrochozoa</taxon>
        <taxon>Mollusca</taxon>
        <taxon>Cephalopoda</taxon>
        <taxon>Coleoidea</taxon>
        <taxon>Decapodiformes</taxon>
        <taxon>Sepiida</taxon>
        <taxon>Sepiina</taxon>
        <taxon>Sepiidae</taxon>
        <taxon>Acanthosepion</taxon>
    </lineage>
</organism>
<protein>
    <submittedName>
        <fullName evidence="2">Uncharacterized protein</fullName>
    </submittedName>
</protein>
<keyword evidence="1" id="KW-0472">Membrane</keyword>
<feature type="transmembrane region" description="Helical" evidence="1">
    <location>
        <begin position="169"/>
        <end position="190"/>
    </location>
</feature>
<evidence type="ECO:0000313" key="3">
    <source>
        <dbReference type="Proteomes" id="UP000597762"/>
    </source>
</evidence>
<comment type="caution">
    <text evidence="2">The sequence shown here is derived from an EMBL/GenBank/DDBJ whole genome shotgun (WGS) entry which is preliminary data.</text>
</comment>
<evidence type="ECO:0000256" key="1">
    <source>
        <dbReference type="SAM" id="Phobius"/>
    </source>
</evidence>
<feature type="transmembrane region" description="Helical" evidence="1">
    <location>
        <begin position="196"/>
        <end position="215"/>
    </location>
</feature>
<reference evidence="2" key="1">
    <citation type="submission" date="2021-01" db="EMBL/GenBank/DDBJ databases">
        <authorList>
            <person name="Li R."/>
            <person name="Bekaert M."/>
        </authorList>
    </citation>
    <scope>NUCLEOTIDE SEQUENCE</scope>
    <source>
        <strain evidence="2">Farmed</strain>
    </source>
</reference>
<name>A0A812DVN7_ACAPH</name>
<dbReference type="EMBL" id="CAHIKZ030004155">
    <property type="protein sequence ID" value="CAE1307992.1"/>
    <property type="molecule type" value="Genomic_DNA"/>
</dbReference>
<gene>
    <name evidence="2" type="ORF">SPHA_60013</name>
</gene>